<organism evidence="1 2">
    <name type="scientific">Amycolatopsis carbonis</name>
    <dbReference type="NCBI Taxonomy" id="715471"/>
    <lineage>
        <taxon>Bacteria</taxon>
        <taxon>Bacillati</taxon>
        <taxon>Actinomycetota</taxon>
        <taxon>Actinomycetes</taxon>
        <taxon>Pseudonocardiales</taxon>
        <taxon>Pseudonocardiaceae</taxon>
        <taxon>Amycolatopsis</taxon>
    </lineage>
</organism>
<dbReference type="Proteomes" id="UP001236014">
    <property type="component" value="Chromosome"/>
</dbReference>
<dbReference type="EMBL" id="CP127294">
    <property type="protein sequence ID" value="WIX75050.1"/>
    <property type="molecule type" value="Genomic_DNA"/>
</dbReference>
<reference evidence="1 2" key="1">
    <citation type="submission" date="2023-06" db="EMBL/GenBank/DDBJ databases">
        <authorList>
            <person name="Oyuntsetseg B."/>
            <person name="Kim S.B."/>
        </authorList>
    </citation>
    <scope>NUCLEOTIDE SEQUENCE [LARGE SCALE GENOMIC DNA]</scope>
    <source>
        <strain evidence="1 2">2-15</strain>
    </source>
</reference>
<dbReference type="KEGG" id="acab:QRX50_26240"/>
<evidence type="ECO:0000313" key="2">
    <source>
        <dbReference type="Proteomes" id="UP001236014"/>
    </source>
</evidence>
<sequence>MGYRAAGGSRRVGSGGPVVCDLAEQVRLQSVTAAMAPDVLTLGRPGPHHARVHEGGRAATAELGEGTFAAGAERWLIQLWPA</sequence>
<evidence type="ECO:0000313" key="1">
    <source>
        <dbReference type="EMBL" id="WIX75050.1"/>
    </source>
</evidence>
<accession>A0A9Y2I760</accession>
<protein>
    <submittedName>
        <fullName evidence="1">Uncharacterized protein</fullName>
    </submittedName>
</protein>
<dbReference type="AlphaFoldDB" id="A0A9Y2I760"/>
<keyword evidence="2" id="KW-1185">Reference proteome</keyword>
<proteinExistence type="predicted"/>
<name>A0A9Y2I760_9PSEU</name>
<dbReference type="RefSeq" id="WP_285965827.1">
    <property type="nucleotide sequence ID" value="NZ_CP127294.1"/>
</dbReference>
<gene>
    <name evidence="1" type="ORF">QRX50_26240</name>
</gene>